<dbReference type="RefSeq" id="WP_407347636.1">
    <property type="nucleotide sequence ID" value="NZ_CP136864.1"/>
</dbReference>
<dbReference type="InterPro" id="IPR029044">
    <property type="entry name" value="Nucleotide-diphossugar_trans"/>
</dbReference>
<dbReference type="PANTHER" id="PTHR48090:SF7">
    <property type="entry name" value="RFBJ PROTEIN"/>
    <property type="match status" value="1"/>
</dbReference>
<dbReference type="Pfam" id="PF00535">
    <property type="entry name" value="Glycos_transf_2"/>
    <property type="match status" value="1"/>
</dbReference>
<evidence type="ECO:0000259" key="2">
    <source>
        <dbReference type="Pfam" id="PF00535"/>
    </source>
</evidence>
<protein>
    <submittedName>
        <fullName evidence="3">Glycosyltransferase family 2 protein</fullName>
    </submittedName>
</protein>
<organism evidence="3 4">
    <name type="scientific">Congregibacter variabilis</name>
    <dbReference type="NCBI Taxonomy" id="3081200"/>
    <lineage>
        <taxon>Bacteria</taxon>
        <taxon>Pseudomonadati</taxon>
        <taxon>Pseudomonadota</taxon>
        <taxon>Gammaproteobacteria</taxon>
        <taxon>Cellvibrionales</taxon>
        <taxon>Halieaceae</taxon>
        <taxon>Congregibacter</taxon>
    </lineage>
</organism>
<dbReference type="EMBL" id="CP136864">
    <property type="protein sequence ID" value="WOJ92977.1"/>
    <property type="molecule type" value="Genomic_DNA"/>
</dbReference>
<dbReference type="Proteomes" id="UP001626537">
    <property type="component" value="Chromosome"/>
</dbReference>
<dbReference type="CDD" id="cd04179">
    <property type="entry name" value="DPM_DPG-synthase_like"/>
    <property type="match status" value="1"/>
</dbReference>
<feature type="transmembrane region" description="Helical" evidence="1">
    <location>
        <begin position="276"/>
        <end position="299"/>
    </location>
</feature>
<keyword evidence="4" id="KW-1185">Reference proteome</keyword>
<dbReference type="SUPFAM" id="SSF53448">
    <property type="entry name" value="Nucleotide-diphospho-sugar transferases"/>
    <property type="match status" value="1"/>
</dbReference>
<sequence length="327" mass="36046">MSNQDSIKVIIQIPCFNEEQTLPITLADLPSHIDGVDIIETLIIDDGSTDKTLEVARAAGVDHIVRNKRNMGLARSFRRGIEAALALGADIIVNTDGDNQYVGEDVALLVGPILSGRAEIVIGDRQTHLIEHFSPLKKVLQWVGSAIVRRLAGIAVPDTVSGFRAFSREAAIKLNIVSGYSYTIETVIQAGKRDMAVESVPVRTNGELRKSRLFTSTPMFIQRQVSTILRMYAMYQPLKVFFYVGMGFTVIGMLPICRFLYFYFTDGGAGNIQSLLLGSVLLIMGFIAFVAGLVTDLIAANRQLLEMTLERVKRMEIENAVAKPPRQ</sequence>
<feature type="domain" description="Glycosyltransferase 2-like" evidence="2">
    <location>
        <begin position="13"/>
        <end position="173"/>
    </location>
</feature>
<accession>A0ABZ0I0F3</accession>
<dbReference type="InterPro" id="IPR050256">
    <property type="entry name" value="Glycosyltransferase_2"/>
</dbReference>
<proteinExistence type="predicted"/>
<feature type="transmembrane region" description="Helical" evidence="1">
    <location>
        <begin position="240"/>
        <end position="264"/>
    </location>
</feature>
<dbReference type="InterPro" id="IPR001173">
    <property type="entry name" value="Glyco_trans_2-like"/>
</dbReference>
<dbReference type="Gene3D" id="3.90.550.10">
    <property type="entry name" value="Spore Coat Polysaccharide Biosynthesis Protein SpsA, Chain A"/>
    <property type="match status" value="1"/>
</dbReference>
<keyword evidence="1" id="KW-0812">Transmembrane</keyword>
<evidence type="ECO:0000256" key="1">
    <source>
        <dbReference type="SAM" id="Phobius"/>
    </source>
</evidence>
<reference evidence="3 4" key="1">
    <citation type="submission" date="2023-10" db="EMBL/GenBank/DDBJ databases">
        <title>Two novel species belonging to the OM43/NOR5 clade.</title>
        <authorList>
            <person name="Park M."/>
        </authorList>
    </citation>
    <scope>NUCLEOTIDE SEQUENCE [LARGE SCALE GENOMIC DNA]</scope>
    <source>
        <strain evidence="3 4">IMCC43200</strain>
    </source>
</reference>
<dbReference type="PANTHER" id="PTHR48090">
    <property type="entry name" value="UNDECAPRENYL-PHOSPHATE 4-DEOXY-4-FORMAMIDO-L-ARABINOSE TRANSFERASE-RELATED"/>
    <property type="match status" value="1"/>
</dbReference>
<evidence type="ECO:0000313" key="4">
    <source>
        <dbReference type="Proteomes" id="UP001626537"/>
    </source>
</evidence>
<gene>
    <name evidence="3" type="ORF">R0135_14470</name>
</gene>
<evidence type="ECO:0000313" key="3">
    <source>
        <dbReference type="EMBL" id="WOJ92977.1"/>
    </source>
</evidence>
<keyword evidence="1" id="KW-1133">Transmembrane helix</keyword>
<name>A0ABZ0I0F3_9GAMM</name>
<keyword evidence="1" id="KW-0472">Membrane</keyword>